<reference evidence="2 3" key="1">
    <citation type="submission" date="2020-08" db="EMBL/GenBank/DDBJ databases">
        <title>Plant Genome Project.</title>
        <authorList>
            <person name="Zhang R.-G."/>
        </authorList>
    </citation>
    <scope>NUCLEOTIDE SEQUENCE [LARGE SCALE GENOMIC DNA]</scope>
    <source>
        <tissue evidence="2">Rhizome</tissue>
    </source>
</reference>
<gene>
    <name evidence="2" type="ORF">ZIOFF_033389</name>
</gene>
<dbReference type="GO" id="GO:0045273">
    <property type="term" value="C:respiratory chain complex II (succinate dehydrogenase)"/>
    <property type="evidence" value="ECO:0007669"/>
    <property type="project" value="InterPro"/>
</dbReference>
<protein>
    <submittedName>
        <fullName evidence="2">Uncharacterized protein</fullName>
    </submittedName>
</protein>
<organism evidence="2 3">
    <name type="scientific">Zingiber officinale</name>
    <name type="common">Ginger</name>
    <name type="synonym">Amomum zingiber</name>
    <dbReference type="NCBI Taxonomy" id="94328"/>
    <lineage>
        <taxon>Eukaryota</taxon>
        <taxon>Viridiplantae</taxon>
        <taxon>Streptophyta</taxon>
        <taxon>Embryophyta</taxon>
        <taxon>Tracheophyta</taxon>
        <taxon>Spermatophyta</taxon>
        <taxon>Magnoliopsida</taxon>
        <taxon>Liliopsida</taxon>
        <taxon>Zingiberales</taxon>
        <taxon>Zingiberaceae</taxon>
        <taxon>Zingiber</taxon>
    </lineage>
</organism>
<dbReference type="PANTHER" id="PTHR36139:SF1">
    <property type="entry name" value="SUCCINATE DEHYDROGENASE SUBUNIT 5, MITOCHONDRIAL"/>
    <property type="match status" value="1"/>
</dbReference>
<accession>A0A8J5GJ64</accession>
<keyword evidence="3" id="KW-1185">Reference proteome</keyword>
<dbReference type="EMBL" id="JACMSC010000009">
    <property type="protein sequence ID" value="KAG6508034.1"/>
    <property type="molecule type" value="Genomic_DNA"/>
</dbReference>
<sequence length="358" mass="38043">MTKRLRTIATGFAALIASTGAGLAQDHGTHGAVALPDAASATYQPGPPNLPKGTQISMRPSRGQTFRSIPGQTSKLLLSGLQIVSGSDLHIKAGSDLQLASLSGLRIASGSQVFRSSLKIQSAQVYPHGLWQTFPAGYSSFSIASLRSAFSSNVNQLPVITDPDIEGTLRDLLAINWDAKPETVVNETKMALSKATEDKAAQEVLANVFCAAEASLEFSGVLVSLRMALDDLCGLNGENVGHLPEHLEDAIRAAYKRYITYLDSFGPDETFLSKKVELELGTKMIHLKMRCSGIGSEWGKVSEVLIGIGRFPFLALLDFLGPMWSSGHEDVSMGVGSLSPASSCLGQSRGVPLGQKKN</sequence>
<keyword evidence="1" id="KW-0732">Signal</keyword>
<dbReference type="PANTHER" id="PTHR36139">
    <property type="entry name" value="SUCCINATE DEHYDROGENASE SUBUNIT 5, MITOCHONDRIAL"/>
    <property type="match status" value="1"/>
</dbReference>
<evidence type="ECO:0000313" key="3">
    <source>
        <dbReference type="Proteomes" id="UP000734854"/>
    </source>
</evidence>
<dbReference type="GO" id="GO:0006099">
    <property type="term" value="P:tricarboxylic acid cycle"/>
    <property type="evidence" value="ECO:0007669"/>
    <property type="project" value="InterPro"/>
</dbReference>
<evidence type="ECO:0000256" key="1">
    <source>
        <dbReference type="SAM" id="SignalP"/>
    </source>
</evidence>
<comment type="caution">
    <text evidence="2">The sequence shown here is derived from an EMBL/GenBank/DDBJ whole genome shotgun (WGS) entry which is preliminary data.</text>
</comment>
<feature type="signal peptide" evidence="1">
    <location>
        <begin position="1"/>
        <end position="24"/>
    </location>
</feature>
<dbReference type="AlphaFoldDB" id="A0A8J5GJ64"/>
<feature type="chain" id="PRO_5035153836" evidence="1">
    <location>
        <begin position="25"/>
        <end position="358"/>
    </location>
</feature>
<dbReference type="Pfam" id="PF14290">
    <property type="entry name" value="SDH5_plant"/>
    <property type="match status" value="1"/>
</dbReference>
<dbReference type="InterPro" id="IPR025397">
    <property type="entry name" value="SDH5"/>
</dbReference>
<dbReference type="Proteomes" id="UP000734854">
    <property type="component" value="Unassembled WGS sequence"/>
</dbReference>
<proteinExistence type="predicted"/>
<evidence type="ECO:0000313" key="2">
    <source>
        <dbReference type="EMBL" id="KAG6508034.1"/>
    </source>
</evidence>
<name>A0A8J5GJ64_ZINOF</name>